<keyword evidence="2" id="KW-1185">Reference proteome</keyword>
<evidence type="ECO:0000313" key="1">
    <source>
        <dbReference type="EMBL" id="MDC0671429.1"/>
    </source>
</evidence>
<dbReference type="PROSITE" id="PS51318">
    <property type="entry name" value="TAT"/>
    <property type="match status" value="1"/>
</dbReference>
<accession>A0ABT5BD33</accession>
<reference evidence="1 2" key="1">
    <citation type="submission" date="2022-11" db="EMBL/GenBank/DDBJ databases">
        <title>Minimal conservation of predation-associated metabolite biosynthetic gene clusters underscores biosynthetic potential of Myxococcota including descriptions for ten novel species: Archangium lansinium sp. nov., Myxococcus landrumus sp. nov., Nannocystis bai.</title>
        <authorList>
            <person name="Ahearne A."/>
            <person name="Stevens C."/>
            <person name="Dowd S."/>
        </authorList>
    </citation>
    <scope>NUCLEOTIDE SEQUENCE [LARGE SCALE GENOMIC DNA]</scope>
    <source>
        <strain evidence="1 2">NCELM</strain>
    </source>
</reference>
<dbReference type="EMBL" id="JAQNDN010000015">
    <property type="protein sequence ID" value="MDC0671429.1"/>
    <property type="molecule type" value="Genomic_DNA"/>
</dbReference>
<dbReference type="Proteomes" id="UP001217838">
    <property type="component" value="Unassembled WGS sequence"/>
</dbReference>
<gene>
    <name evidence="1" type="ORF">POL58_27010</name>
</gene>
<sequence>MKKIRPLSRRALLRGLGGMAIALPTLEIMLNRHGDAYAAGDRIPRRFLVAFNGQSLGGDGDTVHNYYVPDVVGPDYDLKIATMPLGGYDNIKSDVSIVSGLRVPYNTGSGIPAGGWDVQFHTSALGPLLTGVRNKGPDDFPGGNGPTADQLVADAIGSDTFFKSLAYQVQAAWYLSGGSAPYGRDILSYKLDGNMNPIPNPGEVSPKAAFDKLFTGFVPPDPAEAAAKAHELAKRKSIIDLVRGDFETLIPRLGKADQVRMQRHLDEIRDLEMRLGAIPPMPTEQCMMFPDPGPDPAIGGDNESLGGDDFDVNNGWSDETQRAKVFHDLIHMAFVCDLTRSVALLYTMAQSHMNIHPIAAHPYDQHELGHSGLGTAEVSKVIAWHVDLFAQLVSKIRDTPEGDGSLLDNCALVLLHEGGHGYDPAGADNSSHSTENMACMIAGRAGGLKHGIHVVAQDMHPGNVLNTAMRAVGVDQDLGEVVGVIPELLS</sequence>
<dbReference type="Pfam" id="PF07586">
    <property type="entry name" value="HXXSHH"/>
    <property type="match status" value="1"/>
</dbReference>
<organism evidence="1 2">
    <name type="scientific">Nannocystis radixulma</name>
    <dbReference type="NCBI Taxonomy" id="2995305"/>
    <lineage>
        <taxon>Bacteria</taxon>
        <taxon>Pseudomonadati</taxon>
        <taxon>Myxococcota</taxon>
        <taxon>Polyangia</taxon>
        <taxon>Nannocystales</taxon>
        <taxon>Nannocystaceae</taxon>
        <taxon>Nannocystis</taxon>
    </lineage>
</organism>
<proteinExistence type="predicted"/>
<evidence type="ECO:0000313" key="2">
    <source>
        <dbReference type="Proteomes" id="UP001217838"/>
    </source>
</evidence>
<dbReference type="InterPro" id="IPR011447">
    <property type="entry name" value="DUF1552"/>
</dbReference>
<dbReference type="InterPro" id="IPR006311">
    <property type="entry name" value="TAT_signal"/>
</dbReference>
<dbReference type="RefSeq" id="WP_272001636.1">
    <property type="nucleotide sequence ID" value="NZ_JAQNDN010000015.1"/>
</dbReference>
<protein>
    <submittedName>
        <fullName evidence="1">DUF1552 domain-containing protein</fullName>
    </submittedName>
</protein>
<name>A0ABT5BD33_9BACT</name>
<comment type="caution">
    <text evidence="1">The sequence shown here is derived from an EMBL/GenBank/DDBJ whole genome shotgun (WGS) entry which is preliminary data.</text>
</comment>